<dbReference type="Proteomes" id="UP000051952">
    <property type="component" value="Unassembled WGS sequence"/>
</dbReference>
<name>A0A0S4IQM9_BODSA</name>
<accession>A0A0S4IQM9</accession>
<feature type="transmembrane region" description="Helical" evidence="1">
    <location>
        <begin position="88"/>
        <end position="108"/>
    </location>
</feature>
<organism evidence="2 3">
    <name type="scientific">Bodo saltans</name>
    <name type="common">Flagellated protozoan</name>
    <dbReference type="NCBI Taxonomy" id="75058"/>
    <lineage>
        <taxon>Eukaryota</taxon>
        <taxon>Discoba</taxon>
        <taxon>Euglenozoa</taxon>
        <taxon>Kinetoplastea</taxon>
        <taxon>Metakinetoplastina</taxon>
        <taxon>Eubodonida</taxon>
        <taxon>Bodonidae</taxon>
        <taxon>Bodo</taxon>
    </lineage>
</organism>
<dbReference type="VEuPathDB" id="TriTrypDB:BSAL_60075"/>
<evidence type="ECO:0008006" key="4">
    <source>
        <dbReference type="Google" id="ProtNLM"/>
    </source>
</evidence>
<reference evidence="3" key="1">
    <citation type="submission" date="2015-09" db="EMBL/GenBank/DDBJ databases">
        <authorList>
            <consortium name="Pathogen Informatics"/>
        </authorList>
    </citation>
    <scope>NUCLEOTIDE SEQUENCE [LARGE SCALE GENOMIC DNA]</scope>
    <source>
        <strain evidence="3">Lake Konstanz</strain>
    </source>
</reference>
<feature type="transmembrane region" description="Helical" evidence="1">
    <location>
        <begin position="60"/>
        <end position="76"/>
    </location>
</feature>
<keyword evidence="3" id="KW-1185">Reference proteome</keyword>
<sequence length="151" mass="16997">MGNNNTRTATQAEVDEAEVRRRVEEEMKRARRRDARTLRRVVSVAAMAPVAYNMLHDHQYQGGLAISIGILIYVASRTDSTFRTGVQNTVTAFSALFCLMSLVAQMLASTIHKEYPNIAWWLHATGYMGEAGFLSFHAFTMHICNEAELKN</sequence>
<dbReference type="AlphaFoldDB" id="A0A0S4IQM9"/>
<feature type="transmembrane region" description="Helical" evidence="1">
    <location>
        <begin position="120"/>
        <end position="140"/>
    </location>
</feature>
<keyword evidence="1" id="KW-0812">Transmembrane</keyword>
<feature type="transmembrane region" description="Helical" evidence="1">
    <location>
        <begin position="37"/>
        <end position="54"/>
    </location>
</feature>
<proteinExistence type="predicted"/>
<evidence type="ECO:0000256" key="1">
    <source>
        <dbReference type="SAM" id="Phobius"/>
    </source>
</evidence>
<keyword evidence="1" id="KW-0472">Membrane</keyword>
<gene>
    <name evidence="2" type="ORF">BSAL_60075</name>
</gene>
<dbReference type="EMBL" id="CYKH01000263">
    <property type="protein sequence ID" value="CUF19968.1"/>
    <property type="molecule type" value="Genomic_DNA"/>
</dbReference>
<evidence type="ECO:0000313" key="2">
    <source>
        <dbReference type="EMBL" id="CUF19968.1"/>
    </source>
</evidence>
<evidence type="ECO:0000313" key="3">
    <source>
        <dbReference type="Proteomes" id="UP000051952"/>
    </source>
</evidence>
<protein>
    <recommendedName>
        <fullName evidence="4">Transmembrane protein</fullName>
    </recommendedName>
</protein>
<keyword evidence="1" id="KW-1133">Transmembrane helix</keyword>